<accession>A0A401RAM0</accession>
<evidence type="ECO:0000313" key="2">
    <source>
        <dbReference type="EMBL" id="GCB94686.1"/>
    </source>
</evidence>
<keyword evidence="1" id="KW-1133">Transmembrane helix</keyword>
<sequence length="122" mass="12914">MNFFGVPGVLIIALAVALANLAEFLRFSRKVAPLSVLTGRRKIYYSTAAWALLAPLLVSIVTSVIAASWLAAPQESAAYGIELSNGVLATTAGALAVLALVTWWWGASAAARHASQWRPYGE</sequence>
<organism evidence="2 3">
    <name type="scientific">Streptomyces noursei</name>
    <name type="common">Streptomyces albulus</name>
    <dbReference type="NCBI Taxonomy" id="1971"/>
    <lineage>
        <taxon>Bacteria</taxon>
        <taxon>Bacillati</taxon>
        <taxon>Actinomycetota</taxon>
        <taxon>Actinomycetes</taxon>
        <taxon>Kitasatosporales</taxon>
        <taxon>Streptomycetaceae</taxon>
        <taxon>Streptomyces</taxon>
    </lineage>
</organism>
<comment type="caution">
    <text evidence="2">The sequence shown here is derived from an EMBL/GenBank/DDBJ whole genome shotgun (WGS) entry which is preliminary data.</text>
</comment>
<dbReference type="RefSeq" id="WP_016571481.1">
    <property type="nucleotide sequence ID" value="NZ_BHXC01000007.1"/>
</dbReference>
<reference evidence="2 3" key="1">
    <citation type="journal article" date="2019" name="Microbiol. Resour. Announc.">
        <title>Draft Genome Sequence of the Most Traditional epsilon-Poly-l-Lysine Producer, Streptomyces albulus NBRC14147.</title>
        <authorList>
            <person name="Yamanaka K."/>
            <person name="Hamano Y."/>
        </authorList>
    </citation>
    <scope>NUCLEOTIDE SEQUENCE [LARGE SCALE GENOMIC DNA]</scope>
    <source>
        <strain evidence="2 3">NBRC 14147</strain>
    </source>
</reference>
<dbReference type="EMBL" id="BHXC01000007">
    <property type="protein sequence ID" value="GCB94686.1"/>
    <property type="molecule type" value="Genomic_DNA"/>
</dbReference>
<proteinExistence type="predicted"/>
<evidence type="ECO:0000256" key="1">
    <source>
        <dbReference type="SAM" id="Phobius"/>
    </source>
</evidence>
<feature type="transmembrane region" description="Helical" evidence="1">
    <location>
        <begin position="83"/>
        <end position="105"/>
    </location>
</feature>
<keyword evidence="1" id="KW-0812">Transmembrane</keyword>
<dbReference type="AlphaFoldDB" id="A0A401RAM0"/>
<feature type="transmembrane region" description="Helical" evidence="1">
    <location>
        <begin position="43"/>
        <end position="71"/>
    </location>
</feature>
<evidence type="ECO:0000313" key="3">
    <source>
        <dbReference type="Proteomes" id="UP000288351"/>
    </source>
</evidence>
<protein>
    <recommendedName>
        <fullName evidence="4">Permease</fullName>
    </recommendedName>
</protein>
<dbReference type="Proteomes" id="UP000288351">
    <property type="component" value="Unassembled WGS sequence"/>
</dbReference>
<gene>
    <name evidence="2" type="ORF">SALB_07487</name>
</gene>
<name>A0A401RAM0_STRNR</name>
<evidence type="ECO:0008006" key="4">
    <source>
        <dbReference type="Google" id="ProtNLM"/>
    </source>
</evidence>
<keyword evidence="1" id="KW-0472">Membrane</keyword>